<dbReference type="GO" id="GO:0009432">
    <property type="term" value="P:SOS response"/>
    <property type="evidence" value="ECO:0007669"/>
    <property type="project" value="TreeGrafter"/>
</dbReference>
<dbReference type="EMBL" id="AP028679">
    <property type="protein sequence ID" value="BEQ16595.1"/>
    <property type="molecule type" value="Genomic_DNA"/>
</dbReference>
<dbReference type="InterPro" id="IPR013651">
    <property type="entry name" value="ATP-grasp_RimK-type"/>
</dbReference>
<evidence type="ECO:0000259" key="2">
    <source>
        <dbReference type="PROSITE" id="PS50975"/>
    </source>
</evidence>
<dbReference type="GO" id="GO:0005524">
    <property type="term" value="F:ATP binding"/>
    <property type="evidence" value="ECO:0007669"/>
    <property type="project" value="UniProtKB-UniRule"/>
</dbReference>
<dbReference type="Pfam" id="PF08443">
    <property type="entry name" value="RimK"/>
    <property type="match status" value="1"/>
</dbReference>
<dbReference type="GO" id="GO:0018169">
    <property type="term" value="F:ribosomal S6-glutamic acid ligase activity"/>
    <property type="evidence" value="ECO:0007669"/>
    <property type="project" value="TreeGrafter"/>
</dbReference>
<gene>
    <name evidence="3" type="ORF">FAK_36610</name>
</gene>
<dbReference type="PROSITE" id="PS50975">
    <property type="entry name" value="ATP_GRASP"/>
    <property type="match status" value="1"/>
</dbReference>
<feature type="domain" description="ATP-grasp" evidence="2">
    <location>
        <begin position="78"/>
        <end position="274"/>
    </location>
</feature>
<dbReference type="KEGG" id="dmp:FAK_36610"/>
<evidence type="ECO:0000313" key="4">
    <source>
        <dbReference type="Proteomes" id="UP001366166"/>
    </source>
</evidence>
<dbReference type="RefSeq" id="WP_338602643.1">
    <property type="nucleotide sequence ID" value="NZ_AP028679.1"/>
</dbReference>
<organism evidence="3 4">
    <name type="scientific">Desulfoferula mesophila</name>
    <dbReference type="NCBI Taxonomy" id="3058419"/>
    <lineage>
        <taxon>Bacteria</taxon>
        <taxon>Pseudomonadati</taxon>
        <taxon>Thermodesulfobacteriota</taxon>
        <taxon>Desulfarculia</taxon>
        <taxon>Desulfarculales</taxon>
        <taxon>Desulfarculaceae</taxon>
        <taxon>Desulfoferula</taxon>
    </lineage>
</organism>
<dbReference type="PANTHER" id="PTHR21621">
    <property type="entry name" value="RIBOSOMAL PROTEIN S6 MODIFICATION PROTEIN"/>
    <property type="match status" value="1"/>
</dbReference>
<protein>
    <recommendedName>
        <fullName evidence="2">ATP-grasp domain-containing protein</fullName>
    </recommendedName>
</protein>
<dbReference type="Proteomes" id="UP001366166">
    <property type="component" value="Chromosome"/>
</dbReference>
<dbReference type="AlphaFoldDB" id="A0AAU9EKW9"/>
<evidence type="ECO:0000256" key="1">
    <source>
        <dbReference type="PROSITE-ProRule" id="PRU00409"/>
    </source>
</evidence>
<name>A0AAU9EKW9_9BACT</name>
<dbReference type="GO" id="GO:0005737">
    <property type="term" value="C:cytoplasm"/>
    <property type="evidence" value="ECO:0007669"/>
    <property type="project" value="TreeGrafter"/>
</dbReference>
<sequence length="290" mass="31346">MPRPIVSYHPGLEADINLMLVSQRPLDERDREATGQAAAILLPQICRADLFELAQASGAPFFPNPAVHLSHDGKVGNYRLFRDLGLPHPATLEFADLESAAAAWEAGRAEVAALGAPLVAKGAGGGMGENVFLVSDPAELRGLAGRLETWCHRGPSGLVLQRYHPGAVDIRVELLHDAADVYWRRAREEEFRANLCQGGTLVKDGPPEERAAAVGLARRLQAAAGLDLAGVDVLITAEGEALLLEINFFFGRRALGGHEVFLARYLNAVRRWLAHQGLDPARVRPAQDDL</sequence>
<reference evidence="4" key="1">
    <citation type="journal article" date="2023" name="Arch. Microbiol.">
        <title>Desulfoferula mesophilus gen. nov. sp. nov., a mesophilic sulfate-reducing bacterium isolated from a brackish lake sediment.</title>
        <authorList>
            <person name="Watanabe T."/>
            <person name="Yabe T."/>
            <person name="Tsuji J.M."/>
            <person name="Fukui M."/>
        </authorList>
    </citation>
    <scope>NUCLEOTIDE SEQUENCE [LARGE SCALE GENOMIC DNA]</scope>
    <source>
        <strain evidence="4">12FAK</strain>
    </source>
</reference>
<dbReference type="SUPFAM" id="SSF56059">
    <property type="entry name" value="Glutathione synthetase ATP-binding domain-like"/>
    <property type="match status" value="1"/>
</dbReference>
<dbReference type="InterPro" id="IPR011761">
    <property type="entry name" value="ATP-grasp"/>
</dbReference>
<keyword evidence="1" id="KW-0547">Nucleotide-binding</keyword>
<dbReference type="PANTHER" id="PTHR21621:SF0">
    <property type="entry name" value="BETA-CITRYLGLUTAMATE SYNTHASE B-RELATED"/>
    <property type="match status" value="1"/>
</dbReference>
<accession>A0AAU9EKW9</accession>
<evidence type="ECO:0000313" key="3">
    <source>
        <dbReference type="EMBL" id="BEQ16595.1"/>
    </source>
</evidence>
<keyword evidence="4" id="KW-1185">Reference proteome</keyword>
<dbReference type="Gene3D" id="3.30.470.20">
    <property type="entry name" value="ATP-grasp fold, B domain"/>
    <property type="match status" value="1"/>
</dbReference>
<dbReference type="GO" id="GO:0046872">
    <property type="term" value="F:metal ion binding"/>
    <property type="evidence" value="ECO:0007669"/>
    <property type="project" value="InterPro"/>
</dbReference>
<proteinExistence type="predicted"/>
<keyword evidence="1" id="KW-0067">ATP-binding</keyword>